<organism evidence="2 4">
    <name type="scientific">Marinomonas pontica</name>
    <dbReference type="NCBI Taxonomy" id="264739"/>
    <lineage>
        <taxon>Bacteria</taxon>
        <taxon>Pseudomonadati</taxon>
        <taxon>Pseudomonadota</taxon>
        <taxon>Gammaproteobacteria</taxon>
        <taxon>Oceanospirillales</taxon>
        <taxon>Oceanospirillaceae</taxon>
        <taxon>Marinomonas</taxon>
    </lineage>
</organism>
<name>A0ABM8F8P6_9GAMM</name>
<evidence type="ECO:0000313" key="3">
    <source>
        <dbReference type="EMBL" id="BDX01740.1"/>
    </source>
</evidence>
<keyword evidence="4" id="KW-1185">Reference proteome</keyword>
<evidence type="ECO:0000313" key="4">
    <source>
        <dbReference type="Proteomes" id="UP001307608"/>
    </source>
</evidence>
<dbReference type="EMBL" id="AP027271">
    <property type="protein sequence ID" value="BDX01740.1"/>
    <property type="molecule type" value="Genomic_DNA"/>
</dbReference>
<dbReference type="EMBL" id="AP027271">
    <property type="protein sequence ID" value="BDX01290.1"/>
    <property type="molecule type" value="Genomic_DNA"/>
</dbReference>
<gene>
    <name evidence="2" type="ORF">MACH16_00380</name>
    <name evidence="3" type="ORF">MACH16_04880</name>
</gene>
<evidence type="ECO:0000256" key="1">
    <source>
        <dbReference type="SAM" id="MobiDB-lite"/>
    </source>
</evidence>
<feature type="region of interest" description="Disordered" evidence="1">
    <location>
        <begin position="75"/>
        <end position="97"/>
    </location>
</feature>
<dbReference type="Proteomes" id="UP001307608">
    <property type="component" value="Chromosome"/>
</dbReference>
<evidence type="ECO:0008006" key="5">
    <source>
        <dbReference type="Google" id="ProtNLM"/>
    </source>
</evidence>
<evidence type="ECO:0000313" key="2">
    <source>
        <dbReference type="EMBL" id="BDX01290.1"/>
    </source>
</evidence>
<dbReference type="RefSeq" id="WP_338264446.1">
    <property type="nucleotide sequence ID" value="NZ_AP027271.1"/>
</dbReference>
<protein>
    <recommendedName>
        <fullName evidence="5">BZIP domain-containing protein</fullName>
    </recommendedName>
</protein>
<proteinExistence type="predicted"/>
<reference evidence="2 4" key="1">
    <citation type="submission" date="2023-01" db="EMBL/GenBank/DDBJ databases">
        <title>Complete genome sequence of Marinomonas pontica strain 200518_36.</title>
        <authorList>
            <person name="Ueki S."/>
            <person name="Gajardo G."/>
            <person name="Maruyama F."/>
        </authorList>
    </citation>
    <scope>NUCLEOTIDE SEQUENCE [LARGE SCALE GENOMIC DNA]</scope>
    <source>
        <strain evidence="2 4">200518_36</strain>
    </source>
</reference>
<sequence length="151" mass="17379">MSSKTLEPKKISKAELKFRDAFERLKLGKPDIVPKGTPLSQNNVAKEAGVDPSALRRARFPELVSEIQDWIETHKDEQTHKSSRQMMLAQRSRNRDLKEKYKSLEEQRDKALSQLLDAQTCILELTLENQRLRAQLPSSKVTHLSDRNNLS</sequence>
<accession>A0ABM8F8P6</accession>